<sequence length="108" mass="11772">MAELDPGLNIRLAADRPGGGSTFVELEDDHGNSVRIGKATTDLDGTWSIRITADDLAGLPAPKQCEARTPTRWKWPCVHRAGHDSAHRALIPGGTYSWHDPHPALEDR</sequence>
<reference evidence="1 2" key="1">
    <citation type="submission" date="2024-09" db="EMBL/GenBank/DDBJ databases">
        <authorList>
            <person name="Sun Q."/>
            <person name="Mori K."/>
        </authorList>
    </citation>
    <scope>NUCLEOTIDE SEQUENCE [LARGE SCALE GENOMIC DNA]</scope>
    <source>
        <strain evidence="1 2">JCM 13852</strain>
    </source>
</reference>
<evidence type="ECO:0000313" key="2">
    <source>
        <dbReference type="Proteomes" id="UP001589535"/>
    </source>
</evidence>
<name>A0ABV5U8F5_9PSEU</name>
<dbReference type="RefSeq" id="WP_378198450.1">
    <property type="nucleotide sequence ID" value="NZ_JBHMBK010000021.1"/>
</dbReference>
<evidence type="ECO:0000313" key="1">
    <source>
        <dbReference type="EMBL" id="MFB9687683.1"/>
    </source>
</evidence>
<keyword evidence="2" id="KW-1185">Reference proteome</keyword>
<evidence type="ECO:0008006" key="3">
    <source>
        <dbReference type="Google" id="ProtNLM"/>
    </source>
</evidence>
<comment type="caution">
    <text evidence="1">The sequence shown here is derived from an EMBL/GenBank/DDBJ whole genome shotgun (WGS) entry which is preliminary data.</text>
</comment>
<dbReference type="EMBL" id="JBHMBK010000021">
    <property type="protein sequence ID" value="MFB9687683.1"/>
    <property type="molecule type" value="Genomic_DNA"/>
</dbReference>
<accession>A0ABV5U8F5</accession>
<proteinExistence type="predicted"/>
<organism evidence="1 2">
    <name type="scientific">Amycolatopsis plumensis</name>
    <dbReference type="NCBI Taxonomy" id="236508"/>
    <lineage>
        <taxon>Bacteria</taxon>
        <taxon>Bacillati</taxon>
        <taxon>Actinomycetota</taxon>
        <taxon>Actinomycetes</taxon>
        <taxon>Pseudonocardiales</taxon>
        <taxon>Pseudonocardiaceae</taxon>
        <taxon>Amycolatopsis</taxon>
    </lineage>
</organism>
<protein>
    <recommendedName>
        <fullName evidence="3">Bacterial Ig domain-containing protein</fullName>
    </recommendedName>
</protein>
<gene>
    <name evidence="1" type="ORF">ACFFTO_26185</name>
</gene>
<dbReference type="Proteomes" id="UP001589535">
    <property type="component" value="Unassembled WGS sequence"/>
</dbReference>